<organism evidence="1 2">
    <name type="scientific">Steinernema hermaphroditum</name>
    <dbReference type="NCBI Taxonomy" id="289476"/>
    <lineage>
        <taxon>Eukaryota</taxon>
        <taxon>Metazoa</taxon>
        <taxon>Ecdysozoa</taxon>
        <taxon>Nematoda</taxon>
        <taxon>Chromadorea</taxon>
        <taxon>Rhabditida</taxon>
        <taxon>Tylenchina</taxon>
        <taxon>Panagrolaimomorpha</taxon>
        <taxon>Strongyloidoidea</taxon>
        <taxon>Steinernematidae</taxon>
        <taxon>Steinernema</taxon>
    </lineage>
</organism>
<evidence type="ECO:0000313" key="2">
    <source>
        <dbReference type="Proteomes" id="UP001175271"/>
    </source>
</evidence>
<gene>
    <name evidence="1" type="ORF">QR680_018764</name>
</gene>
<dbReference type="AlphaFoldDB" id="A0AA39LR87"/>
<dbReference type="Proteomes" id="UP001175271">
    <property type="component" value="Unassembled WGS sequence"/>
</dbReference>
<comment type="caution">
    <text evidence="1">The sequence shown here is derived from an EMBL/GenBank/DDBJ whole genome shotgun (WGS) entry which is preliminary data.</text>
</comment>
<accession>A0AA39LR87</accession>
<protein>
    <submittedName>
        <fullName evidence="1">Uncharacterized protein</fullName>
    </submittedName>
</protein>
<reference evidence="1" key="1">
    <citation type="submission" date="2023-06" db="EMBL/GenBank/DDBJ databases">
        <title>Genomic analysis of the entomopathogenic nematode Steinernema hermaphroditum.</title>
        <authorList>
            <person name="Schwarz E.M."/>
            <person name="Heppert J.K."/>
            <person name="Baniya A."/>
            <person name="Schwartz H.T."/>
            <person name="Tan C.-H."/>
            <person name="Antoshechkin I."/>
            <person name="Sternberg P.W."/>
            <person name="Goodrich-Blair H."/>
            <person name="Dillman A.R."/>
        </authorList>
    </citation>
    <scope>NUCLEOTIDE SEQUENCE</scope>
    <source>
        <strain evidence="1">PS9179</strain>
        <tissue evidence="1">Whole animal</tissue>
    </source>
</reference>
<sequence length="94" mass="11081">MLQAATSPHPVRKWTLFLVFGCTDSESLRVLQEITFITEFSKTNLTNSPHTYADWASNHGFKDFHLVYLRATFRDPFPFFTYAIQNWYLDELVK</sequence>
<dbReference type="EMBL" id="JAUCMV010000004">
    <property type="protein sequence ID" value="KAK0406727.1"/>
    <property type="molecule type" value="Genomic_DNA"/>
</dbReference>
<evidence type="ECO:0000313" key="1">
    <source>
        <dbReference type="EMBL" id="KAK0406727.1"/>
    </source>
</evidence>
<name>A0AA39LR87_9BILA</name>
<proteinExistence type="predicted"/>
<keyword evidence="2" id="KW-1185">Reference proteome</keyword>